<feature type="domain" description="HTH tetR-type" evidence="3">
    <location>
        <begin position="6"/>
        <end position="66"/>
    </location>
</feature>
<protein>
    <submittedName>
        <fullName evidence="4">TetR family transcriptional regulator</fullName>
    </submittedName>
</protein>
<dbReference type="Pfam" id="PF17926">
    <property type="entry name" value="TetR_C_21"/>
    <property type="match status" value="1"/>
</dbReference>
<organism evidence="4 5">
    <name type="scientific">Deinococcus aetherius</name>
    <dbReference type="NCBI Taxonomy" id="200252"/>
    <lineage>
        <taxon>Bacteria</taxon>
        <taxon>Thermotogati</taxon>
        <taxon>Deinococcota</taxon>
        <taxon>Deinococci</taxon>
        <taxon>Deinococcales</taxon>
        <taxon>Deinococcaceae</taxon>
        <taxon>Deinococcus</taxon>
    </lineage>
</organism>
<dbReference type="Proteomes" id="UP001064971">
    <property type="component" value="Plasmid pDAETH-2"/>
</dbReference>
<dbReference type="PANTHER" id="PTHR30328">
    <property type="entry name" value="TRANSCRIPTIONAL REPRESSOR"/>
    <property type="match status" value="1"/>
</dbReference>
<accession>A0ABN6RMZ7</accession>
<dbReference type="PANTHER" id="PTHR30328:SF54">
    <property type="entry name" value="HTH-TYPE TRANSCRIPTIONAL REPRESSOR SCO4008"/>
    <property type="match status" value="1"/>
</dbReference>
<dbReference type="Gene3D" id="1.10.357.10">
    <property type="entry name" value="Tetracycline Repressor, domain 2"/>
    <property type="match status" value="1"/>
</dbReference>
<dbReference type="InterPro" id="IPR041467">
    <property type="entry name" value="Sco4008_C"/>
</dbReference>
<dbReference type="InterPro" id="IPR009057">
    <property type="entry name" value="Homeodomain-like_sf"/>
</dbReference>
<sequence length="199" mass="21912">MKRDARATRQRILGAATAEFSQYGLAGARVDRVAAASGSNKAMIYAYFGSKEGLFEAVGEALVTWHLNEVPLDASDLPGYAARVFDRYQQHPELMRLVGWDRLERGGVGGQAPGMIETAQGKIEAIRRAQEAGLIDGHFPAPILFELMLALIELRVYTADSQDERALTERRNAVRDAVARLVEVRSPARPAGTSTRWEE</sequence>
<keyword evidence="4" id="KW-0614">Plasmid</keyword>
<dbReference type="EMBL" id="AP026562">
    <property type="protein sequence ID" value="BDP44049.1"/>
    <property type="molecule type" value="Genomic_DNA"/>
</dbReference>
<dbReference type="PROSITE" id="PS50977">
    <property type="entry name" value="HTH_TETR_2"/>
    <property type="match status" value="1"/>
</dbReference>
<dbReference type="InterPro" id="IPR001647">
    <property type="entry name" value="HTH_TetR"/>
</dbReference>
<proteinExistence type="predicted"/>
<reference evidence="4" key="1">
    <citation type="submission" date="2022-07" db="EMBL/GenBank/DDBJ databases">
        <title>Complete Genome Sequence of the Radioresistant Bacterium Deinococcus aetherius ST0316, Isolated from the Air Dust collected in Lower Stratosphere above Japan.</title>
        <authorList>
            <person name="Satoh K."/>
            <person name="Hagiwara K."/>
            <person name="Katsumata K."/>
            <person name="Kubo A."/>
            <person name="Yokobori S."/>
            <person name="Yamagishi A."/>
            <person name="Oono Y."/>
            <person name="Narumi I."/>
        </authorList>
    </citation>
    <scope>NUCLEOTIDE SEQUENCE</scope>
    <source>
        <strain evidence="4">ST0316</strain>
        <plasmid evidence="4">pDAETH-2</plasmid>
    </source>
</reference>
<dbReference type="Pfam" id="PF00440">
    <property type="entry name" value="TetR_N"/>
    <property type="match status" value="1"/>
</dbReference>
<dbReference type="InterPro" id="IPR050109">
    <property type="entry name" value="HTH-type_TetR-like_transc_reg"/>
</dbReference>
<dbReference type="SUPFAM" id="SSF48498">
    <property type="entry name" value="Tetracyclin repressor-like, C-terminal domain"/>
    <property type="match status" value="1"/>
</dbReference>
<evidence type="ECO:0000256" key="2">
    <source>
        <dbReference type="PROSITE-ProRule" id="PRU00335"/>
    </source>
</evidence>
<evidence type="ECO:0000313" key="5">
    <source>
        <dbReference type="Proteomes" id="UP001064971"/>
    </source>
</evidence>
<geneLocation type="plasmid" evidence="4 5">
    <name>pDAETH-2</name>
</geneLocation>
<evidence type="ECO:0000259" key="3">
    <source>
        <dbReference type="PROSITE" id="PS50977"/>
    </source>
</evidence>
<keyword evidence="1 2" id="KW-0238">DNA-binding</keyword>
<evidence type="ECO:0000256" key="1">
    <source>
        <dbReference type="ARBA" id="ARBA00023125"/>
    </source>
</evidence>
<keyword evidence="5" id="KW-1185">Reference proteome</keyword>
<gene>
    <name evidence="4" type="ORF">DAETH_40180</name>
</gene>
<evidence type="ECO:0000313" key="4">
    <source>
        <dbReference type="EMBL" id="BDP44049.1"/>
    </source>
</evidence>
<dbReference type="InterPro" id="IPR036271">
    <property type="entry name" value="Tet_transcr_reg_TetR-rel_C_sf"/>
</dbReference>
<dbReference type="RefSeq" id="WP_264778408.1">
    <property type="nucleotide sequence ID" value="NZ_AP026562.1"/>
</dbReference>
<feature type="DNA-binding region" description="H-T-H motif" evidence="2">
    <location>
        <begin position="29"/>
        <end position="48"/>
    </location>
</feature>
<name>A0ABN6RMZ7_9DEIO</name>
<dbReference type="PRINTS" id="PR00455">
    <property type="entry name" value="HTHTETR"/>
</dbReference>
<dbReference type="SUPFAM" id="SSF46689">
    <property type="entry name" value="Homeodomain-like"/>
    <property type="match status" value="1"/>
</dbReference>